<dbReference type="NCBIfam" id="TIGR00199">
    <property type="entry name" value="PncC_domain"/>
    <property type="match status" value="1"/>
</dbReference>
<gene>
    <name evidence="1" type="primary">cinA</name>
    <name evidence="3" type="ORF">H9661_18605</name>
</gene>
<dbReference type="InterPro" id="IPR001453">
    <property type="entry name" value="MoaB/Mog_dom"/>
</dbReference>
<proteinExistence type="inferred from homology"/>
<dbReference type="SMART" id="SM00852">
    <property type="entry name" value="MoCF_biosynth"/>
    <property type="match status" value="1"/>
</dbReference>
<dbReference type="PANTHER" id="PTHR13939:SF0">
    <property type="entry name" value="NMN AMIDOHYDROLASE-LIKE PROTEIN YFAY"/>
    <property type="match status" value="1"/>
</dbReference>
<dbReference type="NCBIfam" id="TIGR00200">
    <property type="entry name" value="cinA_nterm"/>
    <property type="match status" value="1"/>
</dbReference>
<dbReference type="Pfam" id="PF00994">
    <property type="entry name" value="MoCF_biosynth"/>
    <property type="match status" value="1"/>
</dbReference>
<sequence>MKAEIIAVGTEILLGDIVNTNAQFLSKELASIGIGVYRQEVVGDNQARLIEAIDEALKRSDIVITTGGLGPTGDDLTKETVCKYFEMELELHKESYETLLSIFKRAGKEVTESNLKQVYFPRNAKVLANPNGTAPGAIFEKNNKIIVILPGPPKEMKPMYLNHVKKFLIPMGNGIIKSEVVRVLGLGESFAAEKLKDIIDSGVNPTVAPYAKEEDVIFRITASGKDGNEALDLIKPVKEAIKEKLGIDCYAEGENTKLEEVIGDLLINKGLTISTAESCTGGMIASRLINYPGISQAFLEGAVTYSNEAKVRTLGVSQDTLKRYGAVSEETAKEMALGLSKRTGSDISIVTTGIAGPGGGTEEKPVGLVYIGVYYKGQIRVYRQVFNGNREEVRNKATITALDKVRRTILQDNIV</sequence>
<dbReference type="Pfam" id="PF02464">
    <property type="entry name" value="CinA"/>
    <property type="match status" value="1"/>
</dbReference>
<evidence type="ECO:0000259" key="2">
    <source>
        <dbReference type="SMART" id="SM00852"/>
    </source>
</evidence>
<dbReference type="Gene3D" id="3.30.70.2860">
    <property type="match status" value="1"/>
</dbReference>
<dbReference type="InterPro" id="IPR036425">
    <property type="entry name" value="MoaB/Mog-like_dom_sf"/>
</dbReference>
<dbReference type="EMBL" id="JACSRA010000046">
    <property type="protein sequence ID" value="MBD7913369.1"/>
    <property type="molecule type" value="Genomic_DNA"/>
</dbReference>
<dbReference type="Gene3D" id="3.40.980.10">
    <property type="entry name" value="MoaB/Mog-like domain"/>
    <property type="match status" value="1"/>
</dbReference>
<comment type="caution">
    <text evidence="3">The sequence shown here is derived from an EMBL/GenBank/DDBJ whole genome shotgun (WGS) entry which is preliminary data.</text>
</comment>
<dbReference type="RefSeq" id="WP_191770282.1">
    <property type="nucleotide sequence ID" value="NZ_JACSRA010000046.1"/>
</dbReference>
<protein>
    <recommendedName>
        <fullName evidence="1">Putative competence-damage inducible protein</fullName>
    </recommendedName>
</protein>
<evidence type="ECO:0000256" key="1">
    <source>
        <dbReference type="HAMAP-Rule" id="MF_00226"/>
    </source>
</evidence>
<dbReference type="Proteomes" id="UP000627781">
    <property type="component" value="Unassembled WGS sequence"/>
</dbReference>
<dbReference type="SUPFAM" id="SSF53218">
    <property type="entry name" value="Molybdenum cofactor biosynthesis proteins"/>
    <property type="match status" value="1"/>
</dbReference>
<dbReference type="NCBIfam" id="NF001813">
    <property type="entry name" value="PRK00549.1"/>
    <property type="match status" value="1"/>
</dbReference>
<dbReference type="InterPro" id="IPR008135">
    <property type="entry name" value="Competence-induced_CinA"/>
</dbReference>
<evidence type="ECO:0000313" key="4">
    <source>
        <dbReference type="Proteomes" id="UP000627781"/>
    </source>
</evidence>
<evidence type="ECO:0000313" key="3">
    <source>
        <dbReference type="EMBL" id="MBD7913369.1"/>
    </source>
</evidence>
<dbReference type="PIRSF" id="PIRSF006728">
    <property type="entry name" value="CinA"/>
    <property type="match status" value="1"/>
</dbReference>
<dbReference type="HAMAP" id="MF_00226_B">
    <property type="entry name" value="CinA_B"/>
    <property type="match status" value="1"/>
</dbReference>
<dbReference type="InterPro" id="IPR036653">
    <property type="entry name" value="CinA-like_C"/>
</dbReference>
<organism evidence="3 4">
    <name type="scientific">Clostridium cibarium</name>
    <dbReference type="NCBI Taxonomy" id="2762247"/>
    <lineage>
        <taxon>Bacteria</taxon>
        <taxon>Bacillati</taxon>
        <taxon>Bacillota</taxon>
        <taxon>Clostridia</taxon>
        <taxon>Eubacteriales</taxon>
        <taxon>Clostridiaceae</taxon>
        <taxon>Clostridium</taxon>
    </lineage>
</organism>
<dbReference type="SUPFAM" id="SSF142433">
    <property type="entry name" value="CinA-like"/>
    <property type="match status" value="1"/>
</dbReference>
<feature type="domain" description="MoaB/Mog" evidence="2">
    <location>
        <begin position="4"/>
        <end position="171"/>
    </location>
</feature>
<dbReference type="CDD" id="cd00885">
    <property type="entry name" value="cinA"/>
    <property type="match status" value="1"/>
</dbReference>
<keyword evidence="4" id="KW-1185">Reference proteome</keyword>
<dbReference type="InterPro" id="IPR008136">
    <property type="entry name" value="CinA_C"/>
</dbReference>
<dbReference type="Gene3D" id="3.90.950.20">
    <property type="entry name" value="CinA-like"/>
    <property type="match status" value="1"/>
</dbReference>
<dbReference type="PANTHER" id="PTHR13939">
    <property type="entry name" value="NICOTINAMIDE-NUCLEOTIDE AMIDOHYDROLASE PNCC"/>
    <property type="match status" value="1"/>
</dbReference>
<comment type="similarity">
    <text evidence="1">Belongs to the CinA family.</text>
</comment>
<name>A0ABR8PYX5_9CLOT</name>
<dbReference type="InterPro" id="IPR041424">
    <property type="entry name" value="CinA_KH"/>
</dbReference>
<reference evidence="3 4" key="1">
    <citation type="submission" date="2020-08" db="EMBL/GenBank/DDBJ databases">
        <title>A Genomic Blueprint of the Chicken Gut Microbiome.</title>
        <authorList>
            <person name="Gilroy R."/>
            <person name="Ravi A."/>
            <person name="Getino M."/>
            <person name="Pursley I."/>
            <person name="Horton D.L."/>
            <person name="Alikhan N.-F."/>
            <person name="Baker D."/>
            <person name="Gharbi K."/>
            <person name="Hall N."/>
            <person name="Watson M."/>
            <person name="Adriaenssens E.M."/>
            <person name="Foster-Nyarko E."/>
            <person name="Jarju S."/>
            <person name="Secka A."/>
            <person name="Antonio M."/>
            <person name="Oren A."/>
            <person name="Chaudhuri R."/>
            <person name="La Ragione R.M."/>
            <person name="Hildebrand F."/>
            <person name="Pallen M.J."/>
        </authorList>
    </citation>
    <scope>NUCLEOTIDE SEQUENCE [LARGE SCALE GENOMIC DNA]</scope>
    <source>
        <strain evidence="3 4">Sa3CVN1</strain>
    </source>
</reference>
<accession>A0ABR8PYX5</accession>
<dbReference type="Pfam" id="PF18146">
    <property type="entry name" value="CinA_KH"/>
    <property type="match status" value="1"/>
</dbReference>
<dbReference type="NCBIfam" id="TIGR00177">
    <property type="entry name" value="molyb_syn"/>
    <property type="match status" value="1"/>
</dbReference>
<dbReference type="InterPro" id="IPR050101">
    <property type="entry name" value="CinA"/>
</dbReference>